<dbReference type="InterPro" id="IPR000922">
    <property type="entry name" value="Lectin_gal-bd_dom"/>
</dbReference>
<protein>
    <recommendedName>
        <fullName evidence="1">SUEL-type lectin domain-containing protein</fullName>
    </recommendedName>
</protein>
<evidence type="ECO:0000259" key="1">
    <source>
        <dbReference type="Pfam" id="PF02140"/>
    </source>
</evidence>
<dbReference type="InterPro" id="IPR043159">
    <property type="entry name" value="Lectin_gal-bd_sf"/>
</dbReference>
<organism evidence="2 3">
    <name type="scientific">Elysia marginata</name>
    <dbReference type="NCBI Taxonomy" id="1093978"/>
    <lineage>
        <taxon>Eukaryota</taxon>
        <taxon>Metazoa</taxon>
        <taxon>Spiralia</taxon>
        <taxon>Lophotrochozoa</taxon>
        <taxon>Mollusca</taxon>
        <taxon>Gastropoda</taxon>
        <taxon>Heterobranchia</taxon>
        <taxon>Euthyneura</taxon>
        <taxon>Panpulmonata</taxon>
        <taxon>Sacoglossa</taxon>
        <taxon>Placobranchoidea</taxon>
        <taxon>Plakobranchidae</taxon>
        <taxon>Elysia</taxon>
    </lineage>
</organism>
<dbReference type="Pfam" id="PF02140">
    <property type="entry name" value="SUEL_Lectin"/>
    <property type="match status" value="1"/>
</dbReference>
<reference evidence="2 3" key="1">
    <citation type="journal article" date="2021" name="Elife">
        <title>Chloroplast acquisition without the gene transfer in kleptoplastic sea slugs, Plakobranchus ocellatus.</title>
        <authorList>
            <person name="Maeda T."/>
            <person name="Takahashi S."/>
            <person name="Yoshida T."/>
            <person name="Shimamura S."/>
            <person name="Takaki Y."/>
            <person name="Nagai Y."/>
            <person name="Toyoda A."/>
            <person name="Suzuki Y."/>
            <person name="Arimoto A."/>
            <person name="Ishii H."/>
            <person name="Satoh N."/>
            <person name="Nishiyama T."/>
            <person name="Hasebe M."/>
            <person name="Maruyama T."/>
            <person name="Minagawa J."/>
            <person name="Obokata J."/>
            <person name="Shigenobu S."/>
        </authorList>
    </citation>
    <scope>NUCLEOTIDE SEQUENCE [LARGE SCALE GENOMIC DNA]</scope>
</reference>
<dbReference type="AlphaFoldDB" id="A0AAV4GD80"/>
<dbReference type="Gene3D" id="2.60.120.740">
    <property type="match status" value="1"/>
</dbReference>
<dbReference type="Proteomes" id="UP000762676">
    <property type="component" value="Unassembled WGS sequence"/>
</dbReference>
<gene>
    <name evidence="2" type="ORF">ElyMa_000639700</name>
</gene>
<dbReference type="GO" id="GO:0030246">
    <property type="term" value="F:carbohydrate binding"/>
    <property type="evidence" value="ECO:0007669"/>
    <property type="project" value="InterPro"/>
</dbReference>
<evidence type="ECO:0000313" key="2">
    <source>
        <dbReference type="EMBL" id="GFR82990.1"/>
    </source>
</evidence>
<proteinExistence type="predicted"/>
<dbReference type="CDD" id="cd22823">
    <property type="entry name" value="Gal_Rha_Lectin"/>
    <property type="match status" value="1"/>
</dbReference>
<feature type="domain" description="SUEL-type lectin" evidence="1">
    <location>
        <begin position="1"/>
        <end position="75"/>
    </location>
</feature>
<keyword evidence="3" id="KW-1185">Reference proteome</keyword>
<comment type="caution">
    <text evidence="2">The sequence shown here is derived from an EMBL/GenBank/DDBJ whole genome shotgun (WGS) entry which is preliminary data.</text>
</comment>
<sequence>MACPDGTLINLQSAIYSLEDPSKNPRCSPSKSVKQHLERRIDCIIEKDCNFIISNTLLGDICRGAKKILQVRYTCMRCGGTGKSWGKLLSHRDYNTAWLGIEPATSESRVRISNYSATLHCILPARDDQSTVSAEKTKLLEILRFDCPRQSVRLYMLKQF</sequence>
<dbReference type="EMBL" id="BMAT01001305">
    <property type="protein sequence ID" value="GFR82990.1"/>
    <property type="molecule type" value="Genomic_DNA"/>
</dbReference>
<evidence type="ECO:0000313" key="3">
    <source>
        <dbReference type="Proteomes" id="UP000762676"/>
    </source>
</evidence>
<name>A0AAV4GD80_9GAST</name>
<accession>A0AAV4GD80</accession>